<feature type="binding site" evidence="7">
    <location>
        <position position="84"/>
    </location>
    <ligand>
        <name>Mg(2+)</name>
        <dbReference type="ChEBI" id="CHEBI:18420"/>
        <label>1</label>
        <note>catalytic</note>
    </ligand>
</feature>
<dbReference type="PRINTS" id="PR00377">
    <property type="entry name" value="IMPHPHTASES"/>
</dbReference>
<evidence type="ECO:0000256" key="8">
    <source>
        <dbReference type="RuleBase" id="RU364068"/>
    </source>
</evidence>
<dbReference type="PANTHER" id="PTHR20854:SF4">
    <property type="entry name" value="INOSITOL-1-MONOPHOSPHATASE-RELATED"/>
    <property type="match status" value="1"/>
</dbReference>
<evidence type="ECO:0000256" key="6">
    <source>
        <dbReference type="ARBA" id="ARBA00022842"/>
    </source>
</evidence>
<dbReference type="RefSeq" id="WP_090708171.1">
    <property type="nucleotide sequence ID" value="NZ_FOVM01000001.1"/>
</dbReference>
<dbReference type="InterPro" id="IPR020583">
    <property type="entry name" value="Inositol_monoP_metal-BS"/>
</dbReference>
<evidence type="ECO:0000256" key="2">
    <source>
        <dbReference type="ARBA" id="ARBA00001946"/>
    </source>
</evidence>
<evidence type="ECO:0000256" key="4">
    <source>
        <dbReference type="ARBA" id="ARBA00022723"/>
    </source>
</evidence>
<evidence type="ECO:0000313" key="9">
    <source>
        <dbReference type="EMBL" id="SFN38226.1"/>
    </source>
</evidence>
<proteinExistence type="inferred from homology"/>
<dbReference type="GO" id="GO:0046872">
    <property type="term" value="F:metal ion binding"/>
    <property type="evidence" value="ECO:0007669"/>
    <property type="project" value="UniProtKB-KW"/>
</dbReference>
<keyword evidence="5 8" id="KW-0378">Hydrolase</keyword>
<evidence type="ECO:0000256" key="5">
    <source>
        <dbReference type="ARBA" id="ARBA00022801"/>
    </source>
</evidence>
<dbReference type="Gene3D" id="3.40.190.80">
    <property type="match status" value="1"/>
</dbReference>
<sequence>MTTELQDLATEIALKAGELILSRRTEGVTVAATKSSAEDVVTLADHESEALIRSMLADARPDDGFFGEESEASSSTSGLTWVVDPIDGTVNYLYDIPNYAVSIAVVEGDPDPHTWKALAATVTNPAAGETFSAALGEGATLNGRTIRSNSAVPVSLALLGTGFAYNADRRIWQAGIVQHLIGQVRDIRRMGSAELDLCSVACGRLDGYYERGLNPWDHAAGALIAQEAGARVAGLHGSAASADFTLAADPALFDVLHDLLLDAGAEASILG</sequence>
<keyword evidence="4 7" id="KW-0479">Metal-binding</keyword>
<protein>
    <recommendedName>
        <fullName evidence="8">Inositol-1-monophosphatase</fullName>
        <ecNumber evidence="8">3.1.3.25</ecNumber>
    </recommendedName>
</protein>
<dbReference type="OrthoDB" id="9772456at2"/>
<feature type="binding site" evidence="7">
    <location>
        <position position="217"/>
    </location>
    <ligand>
        <name>Mg(2+)</name>
        <dbReference type="ChEBI" id="CHEBI:18420"/>
        <label>1</label>
        <note>catalytic</note>
    </ligand>
</feature>
<dbReference type="EMBL" id="FOVM01000001">
    <property type="protein sequence ID" value="SFN38226.1"/>
    <property type="molecule type" value="Genomic_DNA"/>
</dbReference>
<feature type="binding site" evidence="7">
    <location>
        <position position="87"/>
    </location>
    <ligand>
        <name>Mg(2+)</name>
        <dbReference type="ChEBI" id="CHEBI:18420"/>
        <label>1</label>
        <note>catalytic</note>
    </ligand>
</feature>
<dbReference type="InterPro" id="IPR000760">
    <property type="entry name" value="Inositol_monophosphatase-like"/>
</dbReference>
<feature type="binding site" evidence="7">
    <location>
        <position position="86"/>
    </location>
    <ligand>
        <name>Mg(2+)</name>
        <dbReference type="ChEBI" id="CHEBI:18420"/>
        <label>1</label>
        <note>catalytic</note>
    </ligand>
</feature>
<evidence type="ECO:0000256" key="7">
    <source>
        <dbReference type="PIRSR" id="PIRSR600760-2"/>
    </source>
</evidence>
<evidence type="ECO:0000256" key="3">
    <source>
        <dbReference type="ARBA" id="ARBA00009759"/>
    </source>
</evidence>
<dbReference type="InterPro" id="IPR020550">
    <property type="entry name" value="Inositol_monophosphatase_CS"/>
</dbReference>
<gene>
    <name evidence="9" type="ORF">SAMN05216219_0293</name>
</gene>
<name>A0A1I4YJN0_9MICO</name>
<dbReference type="STRING" id="995034.SAMN05216219_0293"/>
<comment type="catalytic activity">
    <reaction evidence="1 8">
        <text>a myo-inositol phosphate + H2O = myo-inositol + phosphate</text>
        <dbReference type="Rhea" id="RHEA:24056"/>
        <dbReference type="ChEBI" id="CHEBI:15377"/>
        <dbReference type="ChEBI" id="CHEBI:17268"/>
        <dbReference type="ChEBI" id="CHEBI:43474"/>
        <dbReference type="ChEBI" id="CHEBI:84139"/>
        <dbReference type="EC" id="3.1.3.25"/>
    </reaction>
</comment>
<dbReference type="GO" id="GO:0046854">
    <property type="term" value="P:phosphatidylinositol phosphate biosynthetic process"/>
    <property type="evidence" value="ECO:0007669"/>
    <property type="project" value="InterPro"/>
</dbReference>
<dbReference type="PROSITE" id="PS00629">
    <property type="entry name" value="IMP_1"/>
    <property type="match status" value="1"/>
</dbReference>
<organism evidence="9 10">
    <name type="scientific">Mycetocola miduiensis</name>
    <dbReference type="NCBI Taxonomy" id="995034"/>
    <lineage>
        <taxon>Bacteria</taxon>
        <taxon>Bacillati</taxon>
        <taxon>Actinomycetota</taxon>
        <taxon>Actinomycetes</taxon>
        <taxon>Micrococcales</taxon>
        <taxon>Microbacteriaceae</taxon>
        <taxon>Mycetocola</taxon>
    </lineage>
</organism>
<dbReference type="EC" id="3.1.3.25" evidence="8"/>
<dbReference type="Proteomes" id="UP000198867">
    <property type="component" value="Unassembled WGS sequence"/>
</dbReference>
<dbReference type="GO" id="GO:0007165">
    <property type="term" value="P:signal transduction"/>
    <property type="evidence" value="ECO:0007669"/>
    <property type="project" value="TreeGrafter"/>
</dbReference>
<comment type="similarity">
    <text evidence="3 8">Belongs to the inositol monophosphatase superfamily.</text>
</comment>
<keyword evidence="10" id="KW-1185">Reference proteome</keyword>
<accession>A0A1I4YJN0</accession>
<dbReference type="InterPro" id="IPR033942">
    <property type="entry name" value="IMPase"/>
</dbReference>
<evidence type="ECO:0000313" key="10">
    <source>
        <dbReference type="Proteomes" id="UP000198867"/>
    </source>
</evidence>
<dbReference type="CDD" id="cd01639">
    <property type="entry name" value="IMPase"/>
    <property type="match status" value="1"/>
</dbReference>
<comment type="cofactor">
    <cofactor evidence="2 7 8">
        <name>Mg(2+)</name>
        <dbReference type="ChEBI" id="CHEBI:18420"/>
    </cofactor>
</comment>
<keyword evidence="6 7" id="KW-0460">Magnesium</keyword>
<evidence type="ECO:0000256" key="1">
    <source>
        <dbReference type="ARBA" id="ARBA00001033"/>
    </source>
</evidence>
<dbReference type="AlphaFoldDB" id="A0A1I4YJN0"/>
<dbReference type="Gene3D" id="3.30.540.10">
    <property type="entry name" value="Fructose-1,6-Bisphosphatase, subunit A, domain 1"/>
    <property type="match status" value="1"/>
</dbReference>
<dbReference type="SUPFAM" id="SSF56655">
    <property type="entry name" value="Carbohydrate phosphatase"/>
    <property type="match status" value="1"/>
</dbReference>
<dbReference type="PANTHER" id="PTHR20854">
    <property type="entry name" value="INOSITOL MONOPHOSPHATASE"/>
    <property type="match status" value="1"/>
</dbReference>
<dbReference type="PROSITE" id="PS00630">
    <property type="entry name" value="IMP_2"/>
    <property type="match status" value="1"/>
</dbReference>
<reference evidence="10" key="1">
    <citation type="submission" date="2016-10" db="EMBL/GenBank/DDBJ databases">
        <authorList>
            <person name="Varghese N."/>
            <person name="Submissions S."/>
        </authorList>
    </citation>
    <scope>NUCLEOTIDE SEQUENCE [LARGE SCALE GENOMIC DNA]</scope>
    <source>
        <strain evidence="10">CGMCC 1.11101</strain>
    </source>
</reference>
<dbReference type="GO" id="GO:0006020">
    <property type="term" value="P:inositol metabolic process"/>
    <property type="evidence" value="ECO:0007669"/>
    <property type="project" value="TreeGrafter"/>
</dbReference>
<feature type="binding site" evidence="7">
    <location>
        <position position="68"/>
    </location>
    <ligand>
        <name>Mg(2+)</name>
        <dbReference type="ChEBI" id="CHEBI:18420"/>
        <label>1</label>
        <note>catalytic</note>
    </ligand>
</feature>
<dbReference type="GO" id="GO:0008934">
    <property type="term" value="F:inositol monophosphate 1-phosphatase activity"/>
    <property type="evidence" value="ECO:0007669"/>
    <property type="project" value="InterPro"/>
</dbReference>
<dbReference type="Pfam" id="PF00459">
    <property type="entry name" value="Inositol_P"/>
    <property type="match status" value="1"/>
</dbReference>